<feature type="domain" description="UvrC family homology region profile" evidence="12">
    <location>
        <begin position="259"/>
        <end position="483"/>
    </location>
</feature>
<evidence type="ECO:0000313" key="13">
    <source>
        <dbReference type="EMBL" id="SNT59262.1"/>
    </source>
</evidence>
<dbReference type="CDD" id="cd10434">
    <property type="entry name" value="GIY-YIG_UvrC_Cho"/>
    <property type="match status" value="1"/>
</dbReference>
<dbReference type="GO" id="GO:0009432">
    <property type="term" value="P:SOS response"/>
    <property type="evidence" value="ECO:0007669"/>
    <property type="project" value="UniProtKB-UniRule"/>
</dbReference>
<dbReference type="AlphaFoldDB" id="A0A239NX49"/>
<keyword evidence="2 7" id="KW-0227">DNA damage</keyword>
<feature type="domain" description="UVR" evidence="10">
    <location>
        <begin position="208"/>
        <end position="243"/>
    </location>
</feature>
<dbReference type="PROSITE" id="PS50151">
    <property type="entry name" value="UVR"/>
    <property type="match status" value="1"/>
</dbReference>
<dbReference type="Proteomes" id="UP000198282">
    <property type="component" value="Unassembled WGS sequence"/>
</dbReference>
<dbReference type="GO" id="GO:0003677">
    <property type="term" value="F:DNA binding"/>
    <property type="evidence" value="ECO:0007669"/>
    <property type="project" value="UniProtKB-UniRule"/>
</dbReference>
<feature type="region of interest" description="Disordered" evidence="9">
    <location>
        <begin position="466"/>
        <end position="486"/>
    </location>
</feature>
<comment type="function">
    <text evidence="7">The UvrABC repair system catalyzes the recognition and processing of DNA lesions. UvrC both incises the 5' and 3' sides of the lesion. The N-terminal half is responsible for the 3' incision and the C-terminal half is responsible for the 5' incision.</text>
</comment>
<dbReference type="Gene3D" id="4.10.860.10">
    <property type="entry name" value="UVR domain"/>
    <property type="match status" value="1"/>
</dbReference>
<dbReference type="Pfam" id="PF02151">
    <property type="entry name" value="UVR"/>
    <property type="match status" value="1"/>
</dbReference>
<accession>A0A239NX49</accession>
<comment type="subcellular location">
    <subcellularLocation>
        <location evidence="7">Cytoplasm</location>
    </subcellularLocation>
</comment>
<comment type="similarity">
    <text evidence="7">Belongs to the UvrC family.</text>
</comment>
<evidence type="ECO:0000313" key="14">
    <source>
        <dbReference type="Proteomes" id="UP000198282"/>
    </source>
</evidence>
<dbReference type="InterPro" id="IPR004791">
    <property type="entry name" value="UvrC"/>
</dbReference>
<keyword evidence="1 7" id="KW-0963">Cytoplasm</keyword>
<evidence type="ECO:0000256" key="4">
    <source>
        <dbReference type="ARBA" id="ARBA00022881"/>
    </source>
</evidence>
<dbReference type="SUPFAM" id="SSF46600">
    <property type="entry name" value="C-terminal UvrC-binding domain of UvrB"/>
    <property type="match status" value="1"/>
</dbReference>
<name>A0A239NX49_9ACTN</name>
<dbReference type="Gene3D" id="1.10.150.20">
    <property type="entry name" value="5' to 3' exonuclease, C-terminal subdomain"/>
    <property type="match status" value="1"/>
</dbReference>
<dbReference type="EMBL" id="FZOD01000072">
    <property type="protein sequence ID" value="SNT59262.1"/>
    <property type="molecule type" value="Genomic_DNA"/>
</dbReference>
<dbReference type="InterPro" id="IPR001943">
    <property type="entry name" value="UVR_dom"/>
</dbReference>
<comment type="subunit">
    <text evidence="7">Interacts with UvrB in an incision complex.</text>
</comment>
<gene>
    <name evidence="7" type="primary">uvrC</name>
    <name evidence="13" type="ORF">SAMN05216276_107226</name>
</gene>
<dbReference type="InterPro" id="IPR035901">
    <property type="entry name" value="GIY-YIG_endonuc_sf"/>
</dbReference>
<dbReference type="InterPro" id="IPR001162">
    <property type="entry name" value="UvrC_RNase_H_dom"/>
</dbReference>
<feature type="domain" description="GIY-YIG" evidence="11">
    <location>
        <begin position="16"/>
        <end position="95"/>
    </location>
</feature>
<evidence type="ECO:0000256" key="8">
    <source>
        <dbReference type="SAM" id="Coils"/>
    </source>
</evidence>
<keyword evidence="8" id="KW-0175">Coiled coil</keyword>
<dbReference type="PANTHER" id="PTHR30562:SF1">
    <property type="entry name" value="UVRABC SYSTEM PROTEIN C"/>
    <property type="match status" value="1"/>
</dbReference>
<dbReference type="PROSITE" id="PS50164">
    <property type="entry name" value="GIY_YIG"/>
    <property type="match status" value="1"/>
</dbReference>
<dbReference type="NCBIfam" id="TIGR00194">
    <property type="entry name" value="uvrC"/>
    <property type="match status" value="1"/>
</dbReference>
<evidence type="ECO:0000256" key="2">
    <source>
        <dbReference type="ARBA" id="ARBA00022763"/>
    </source>
</evidence>
<dbReference type="InterPro" id="IPR010994">
    <property type="entry name" value="RuvA_2-like"/>
</dbReference>
<evidence type="ECO:0000259" key="12">
    <source>
        <dbReference type="PROSITE" id="PS50165"/>
    </source>
</evidence>
<dbReference type="GO" id="GO:0009381">
    <property type="term" value="F:excinuclease ABC activity"/>
    <property type="evidence" value="ECO:0007669"/>
    <property type="project" value="UniProtKB-UniRule"/>
</dbReference>
<dbReference type="InterPro" id="IPR047296">
    <property type="entry name" value="GIY-YIG_UvrC_Cho"/>
</dbReference>
<dbReference type="HAMAP" id="MF_00203">
    <property type="entry name" value="UvrC"/>
    <property type="match status" value="1"/>
</dbReference>
<keyword evidence="5 7" id="KW-0234">DNA repair</keyword>
<evidence type="ECO:0000256" key="5">
    <source>
        <dbReference type="ARBA" id="ARBA00023204"/>
    </source>
</evidence>
<keyword evidence="14" id="KW-1185">Reference proteome</keyword>
<evidence type="ECO:0000256" key="7">
    <source>
        <dbReference type="HAMAP-Rule" id="MF_00203"/>
    </source>
</evidence>
<dbReference type="PANTHER" id="PTHR30562">
    <property type="entry name" value="UVRC/OXIDOREDUCTASE"/>
    <property type="match status" value="1"/>
</dbReference>
<proteinExistence type="inferred from homology"/>
<dbReference type="SUPFAM" id="SSF47781">
    <property type="entry name" value="RuvA domain 2-like"/>
    <property type="match status" value="1"/>
</dbReference>
<dbReference type="InterPro" id="IPR000305">
    <property type="entry name" value="GIY-YIG_endonuc"/>
</dbReference>
<dbReference type="FunFam" id="1.10.150.20:FF:000005">
    <property type="entry name" value="UvrABC system protein C"/>
    <property type="match status" value="1"/>
</dbReference>
<protein>
    <recommendedName>
        <fullName evidence="7">UvrABC system protein C</fullName>
        <shortName evidence="7">Protein UvrC</shortName>
    </recommendedName>
    <alternativeName>
        <fullName evidence="7">Excinuclease ABC subunit C</fullName>
    </alternativeName>
</protein>
<dbReference type="Pfam" id="PF08459">
    <property type="entry name" value="UvrC_RNaseH_dom"/>
    <property type="match status" value="1"/>
</dbReference>
<dbReference type="Pfam" id="PF14520">
    <property type="entry name" value="HHH_5"/>
    <property type="match status" value="1"/>
</dbReference>
<dbReference type="InterPro" id="IPR038476">
    <property type="entry name" value="UvrC_RNase_H_dom_sf"/>
</dbReference>
<dbReference type="SMART" id="SM00278">
    <property type="entry name" value="HhH1"/>
    <property type="match status" value="2"/>
</dbReference>
<dbReference type="PROSITE" id="PS50165">
    <property type="entry name" value="UVRC"/>
    <property type="match status" value="1"/>
</dbReference>
<dbReference type="SUPFAM" id="SSF82771">
    <property type="entry name" value="GIY-YIG endonuclease"/>
    <property type="match status" value="1"/>
</dbReference>
<feature type="coiled-coil region" evidence="8">
    <location>
        <begin position="211"/>
        <end position="250"/>
    </location>
</feature>
<dbReference type="InterPro" id="IPR050066">
    <property type="entry name" value="UvrABC_protein_C"/>
</dbReference>
<dbReference type="FunFam" id="3.40.1440.10:FF:000001">
    <property type="entry name" value="UvrABC system protein C"/>
    <property type="match status" value="1"/>
</dbReference>
<dbReference type="Gene3D" id="3.40.1440.10">
    <property type="entry name" value="GIY-YIG endonuclease"/>
    <property type="match status" value="1"/>
</dbReference>
<dbReference type="OrthoDB" id="9804933at2"/>
<evidence type="ECO:0000256" key="1">
    <source>
        <dbReference type="ARBA" id="ARBA00022490"/>
    </source>
</evidence>
<dbReference type="GO" id="GO:0006289">
    <property type="term" value="P:nucleotide-excision repair"/>
    <property type="evidence" value="ECO:0007669"/>
    <property type="project" value="UniProtKB-UniRule"/>
</dbReference>
<evidence type="ECO:0000256" key="3">
    <source>
        <dbReference type="ARBA" id="ARBA00022769"/>
    </source>
</evidence>
<dbReference type="GO" id="GO:0009380">
    <property type="term" value="C:excinuclease repair complex"/>
    <property type="evidence" value="ECO:0007669"/>
    <property type="project" value="InterPro"/>
</dbReference>
<dbReference type="InterPro" id="IPR036876">
    <property type="entry name" value="UVR_dom_sf"/>
</dbReference>
<dbReference type="Gene3D" id="3.30.420.340">
    <property type="entry name" value="UvrC, RNAse H endonuclease domain"/>
    <property type="match status" value="1"/>
</dbReference>
<evidence type="ECO:0000259" key="11">
    <source>
        <dbReference type="PROSITE" id="PS50164"/>
    </source>
</evidence>
<sequence length="685" mass="75434">MGGPVGFRPKSGSIPESPGVYRFKDAGGRVIYVGKAKSLRQRLNSYFADFAGLHPRTQTMLTTAAAVDWTVVGTEVEALQLEYSWIKEYDPRFNVKYRDDKSYPYLAVTMGEEFPRVQVLRGAKRKGTRYFGPYSHAWAIRETVDLLLRVFPIRSCSSGVFKRAAQIGRPCLLGYIDKCSAPCVSRVTAEEHRALAEDFSDFMAGNTGRFIKRLEREMREAAVEQEYEKAARLRDDLQALQRAMEKQAVVLGDNTDCDVVALAEDPLEAAVQVFYVRGGRIRGQRGWVVDKVEEAGPGELVEHFLLQMYGDASAETLPKEVLVPVPLPEVEAVTELLSEHRKARVEIRVPQRGDKKALMETVERNAKESLKQHKLKRASDLTARSKALQEVADALELDQVPLRIECYDVSHIQGTNVVASMVVFEDGLARKSEYRRFAVRSTEGDVASIYEVISRRFKRYLEERSATGELDAEAGPGLDAGFGPELDAEAGPVLESGPDAKVGSGPNAEVGPKADVEAGAEFEVQPGIDPETGRPRKFAYPPNLVVVDGGPAQAAAARRALDELGVDDVAVCGLAKRLEEVWLPGEDLPVILARSSEALYLLQRVRDEAHRFAITYHRSKRSKSVKESALDEVPGLGPARRQALIKHFGSVKRLREATAAQICEVPGIGPSTAETIVSALKGQST</sequence>
<evidence type="ECO:0000259" key="10">
    <source>
        <dbReference type="PROSITE" id="PS50151"/>
    </source>
</evidence>
<dbReference type="GO" id="GO:0005737">
    <property type="term" value="C:cytoplasm"/>
    <property type="evidence" value="ECO:0007669"/>
    <property type="project" value="UniProtKB-SubCell"/>
</dbReference>
<keyword evidence="4 7" id="KW-0267">Excision nuclease</keyword>
<dbReference type="Pfam" id="PF01541">
    <property type="entry name" value="GIY-YIG"/>
    <property type="match status" value="1"/>
</dbReference>
<organism evidence="13 14">
    <name type="scientific">Streptosporangium subroseum</name>
    <dbReference type="NCBI Taxonomy" id="106412"/>
    <lineage>
        <taxon>Bacteria</taxon>
        <taxon>Bacillati</taxon>
        <taxon>Actinomycetota</taxon>
        <taxon>Actinomycetes</taxon>
        <taxon>Streptosporangiales</taxon>
        <taxon>Streptosporangiaceae</taxon>
        <taxon>Streptosporangium</taxon>
    </lineage>
</organism>
<evidence type="ECO:0000256" key="9">
    <source>
        <dbReference type="SAM" id="MobiDB-lite"/>
    </source>
</evidence>
<dbReference type="NCBIfam" id="NF001824">
    <property type="entry name" value="PRK00558.1-5"/>
    <property type="match status" value="1"/>
</dbReference>
<keyword evidence="6 7" id="KW-0742">SOS response</keyword>
<dbReference type="InterPro" id="IPR003583">
    <property type="entry name" value="Hlx-hairpin-Hlx_DNA-bd_motif"/>
</dbReference>
<dbReference type="Pfam" id="PF22920">
    <property type="entry name" value="UvrC_RNaseH"/>
    <property type="match status" value="1"/>
</dbReference>
<keyword evidence="3 7" id="KW-0228">DNA excision</keyword>
<evidence type="ECO:0000256" key="6">
    <source>
        <dbReference type="ARBA" id="ARBA00023236"/>
    </source>
</evidence>
<dbReference type="SMART" id="SM00465">
    <property type="entry name" value="GIYc"/>
    <property type="match status" value="1"/>
</dbReference>
<reference evidence="13 14" key="1">
    <citation type="submission" date="2017-06" db="EMBL/GenBank/DDBJ databases">
        <authorList>
            <person name="Kim H.J."/>
            <person name="Triplett B.A."/>
        </authorList>
    </citation>
    <scope>NUCLEOTIDE SEQUENCE [LARGE SCALE GENOMIC DNA]</scope>
    <source>
        <strain evidence="13 14">CGMCC 4.2132</strain>
    </source>
</reference>